<dbReference type="InParanoid" id="A0A0G4GV66"/>
<sequence>MPPIRRVNKRGPMRKRETRWYWPSRPIWHMVELGEGKLQFWEQCCGCVPCGKATTIDLVYPTIRVAVRPRFKNLTNALVVWHDNTGLGHTIDFHKCSHETIIDGFDAATGAKAAFECHSSAELGVWYDAVMNEVANAICTNGTAGQQTGGQPAAMEGPMLTSAPASQPATLPPTTTAVEPEPAAAAAELPTHTADTDQAAQQPTVHHALSEADHPVEETPSVADSAAKAASVMAGVYFPHIVGFRSMGTSESFQKRAGSVIYGRTSVESDEPTAGKGGSGAAAPAAAAAAASSGSAGAGEGEGEEGEAAGEWTVWDDDR</sequence>
<feature type="compositionally biased region" description="Low complexity" evidence="1">
    <location>
        <begin position="145"/>
        <end position="154"/>
    </location>
</feature>
<proteinExistence type="predicted"/>
<name>A0A0G4GV66_VITBC</name>
<dbReference type="AlphaFoldDB" id="A0A0G4GV66"/>
<dbReference type="VEuPathDB" id="CryptoDB:Vbra_18752"/>
<accession>A0A0G4GV66</accession>
<protein>
    <submittedName>
        <fullName evidence="2">Uncharacterized protein</fullName>
    </submittedName>
</protein>
<reference evidence="2 3" key="1">
    <citation type="submission" date="2014-11" db="EMBL/GenBank/DDBJ databases">
        <authorList>
            <person name="Zhu J."/>
            <person name="Qi W."/>
            <person name="Song R."/>
        </authorList>
    </citation>
    <scope>NUCLEOTIDE SEQUENCE [LARGE SCALE GENOMIC DNA]</scope>
</reference>
<keyword evidence="3" id="KW-1185">Reference proteome</keyword>
<evidence type="ECO:0000256" key="1">
    <source>
        <dbReference type="SAM" id="MobiDB-lite"/>
    </source>
</evidence>
<evidence type="ECO:0000313" key="3">
    <source>
        <dbReference type="Proteomes" id="UP000041254"/>
    </source>
</evidence>
<organism evidence="2 3">
    <name type="scientific">Vitrella brassicaformis (strain CCMP3155)</name>
    <dbReference type="NCBI Taxonomy" id="1169540"/>
    <lineage>
        <taxon>Eukaryota</taxon>
        <taxon>Sar</taxon>
        <taxon>Alveolata</taxon>
        <taxon>Colpodellida</taxon>
        <taxon>Vitrellaceae</taxon>
        <taxon>Vitrella</taxon>
    </lineage>
</organism>
<feature type="compositionally biased region" description="Acidic residues" evidence="1">
    <location>
        <begin position="301"/>
        <end position="319"/>
    </location>
</feature>
<feature type="compositionally biased region" description="Low complexity" evidence="1">
    <location>
        <begin position="281"/>
        <end position="295"/>
    </location>
</feature>
<feature type="region of interest" description="Disordered" evidence="1">
    <location>
        <begin position="267"/>
        <end position="319"/>
    </location>
</feature>
<gene>
    <name evidence="2" type="ORF">Vbra_18752</name>
</gene>
<dbReference type="EMBL" id="CDMY01000831">
    <property type="protein sequence ID" value="CEM34788.1"/>
    <property type="molecule type" value="Genomic_DNA"/>
</dbReference>
<feature type="compositionally biased region" description="Low complexity" evidence="1">
    <location>
        <begin position="161"/>
        <end position="193"/>
    </location>
</feature>
<evidence type="ECO:0000313" key="2">
    <source>
        <dbReference type="EMBL" id="CEM34788.1"/>
    </source>
</evidence>
<dbReference type="Proteomes" id="UP000041254">
    <property type="component" value="Unassembled WGS sequence"/>
</dbReference>
<feature type="region of interest" description="Disordered" evidence="1">
    <location>
        <begin position="145"/>
        <end position="208"/>
    </location>
</feature>